<evidence type="ECO:0000313" key="2">
    <source>
        <dbReference type="EMBL" id="KAF3948840.1"/>
    </source>
</evidence>
<dbReference type="EMBL" id="JRKL02006522">
    <property type="protein sequence ID" value="KAF3948840.1"/>
    <property type="molecule type" value="Genomic_DNA"/>
</dbReference>
<protein>
    <submittedName>
        <fullName evidence="2">Uncharacterized protein</fullName>
    </submittedName>
</protein>
<evidence type="ECO:0000256" key="1">
    <source>
        <dbReference type="SAM" id="Coils"/>
    </source>
</evidence>
<dbReference type="AlphaFoldDB" id="A0A8J4Q9N5"/>
<sequence>MDLEYLIRSYDEVKHWKLKEVYFKSLLRTPEECQDLREEEDAVERHEDNVKKLLESLHHVKNLTVGIWCLTALSIMSVKHLPSPLSKCKCLTIQTSMGKCDLPGIGSLLQSSPYVETLVIDITSWGYVWPALVRDYDVVNHWKSKEIYFKVLLLRLNFWTNVMMK</sequence>
<accession>A0A8J4Q9N5</accession>
<keyword evidence="3" id="KW-1185">Reference proteome</keyword>
<comment type="caution">
    <text evidence="2">The sequence shown here is derived from an EMBL/GenBank/DDBJ whole genome shotgun (WGS) entry which is preliminary data.</text>
</comment>
<reference evidence="2" key="1">
    <citation type="submission" date="2020-03" db="EMBL/GenBank/DDBJ databases">
        <title>Castanea mollissima Vanexum genome sequencing.</title>
        <authorList>
            <person name="Staton M."/>
        </authorList>
    </citation>
    <scope>NUCLEOTIDE SEQUENCE</scope>
    <source>
        <tissue evidence="2">Leaf</tissue>
    </source>
</reference>
<evidence type="ECO:0000313" key="3">
    <source>
        <dbReference type="Proteomes" id="UP000737018"/>
    </source>
</evidence>
<gene>
    <name evidence="2" type="ORF">CMV_025210</name>
</gene>
<dbReference type="Proteomes" id="UP000737018">
    <property type="component" value="Unassembled WGS sequence"/>
</dbReference>
<keyword evidence="1" id="KW-0175">Coiled coil</keyword>
<organism evidence="2 3">
    <name type="scientific">Castanea mollissima</name>
    <name type="common">Chinese chestnut</name>
    <dbReference type="NCBI Taxonomy" id="60419"/>
    <lineage>
        <taxon>Eukaryota</taxon>
        <taxon>Viridiplantae</taxon>
        <taxon>Streptophyta</taxon>
        <taxon>Embryophyta</taxon>
        <taxon>Tracheophyta</taxon>
        <taxon>Spermatophyta</taxon>
        <taxon>Magnoliopsida</taxon>
        <taxon>eudicotyledons</taxon>
        <taxon>Gunneridae</taxon>
        <taxon>Pentapetalae</taxon>
        <taxon>rosids</taxon>
        <taxon>fabids</taxon>
        <taxon>Fagales</taxon>
        <taxon>Fagaceae</taxon>
        <taxon>Castanea</taxon>
    </lineage>
</organism>
<name>A0A8J4Q9N5_9ROSI</name>
<feature type="coiled-coil region" evidence="1">
    <location>
        <begin position="36"/>
        <end position="63"/>
    </location>
</feature>
<proteinExistence type="predicted"/>
<dbReference type="OrthoDB" id="1939276at2759"/>